<dbReference type="RefSeq" id="WP_169495219.1">
    <property type="nucleotide sequence ID" value="NZ_JABBGM010000015.1"/>
</dbReference>
<reference evidence="2 3" key="1">
    <citation type="submission" date="2020-04" db="EMBL/GenBank/DDBJ databases">
        <title>Novosphingobium sp. TW-4 isolated from soil.</title>
        <authorList>
            <person name="Dahal R.H."/>
            <person name="Chaudhary D.K."/>
        </authorList>
    </citation>
    <scope>NUCLEOTIDE SEQUENCE [LARGE SCALE GENOMIC DNA]</scope>
    <source>
        <strain evidence="2 3">TW-4</strain>
    </source>
</reference>
<organism evidence="2 3">
    <name type="scientific">Novosphingobium olei</name>
    <dbReference type="NCBI Taxonomy" id="2728851"/>
    <lineage>
        <taxon>Bacteria</taxon>
        <taxon>Pseudomonadati</taxon>
        <taxon>Pseudomonadota</taxon>
        <taxon>Alphaproteobacteria</taxon>
        <taxon>Sphingomonadales</taxon>
        <taxon>Sphingomonadaceae</taxon>
        <taxon>Novosphingobium</taxon>
    </lineage>
</organism>
<evidence type="ECO:0000313" key="3">
    <source>
        <dbReference type="Proteomes" id="UP000583556"/>
    </source>
</evidence>
<dbReference type="InterPro" id="IPR007948">
    <property type="entry name" value="DUF736"/>
</dbReference>
<dbReference type="EMBL" id="JABBGM010000015">
    <property type="protein sequence ID" value="NML96017.1"/>
    <property type="molecule type" value="Genomic_DNA"/>
</dbReference>
<dbReference type="Pfam" id="PF05284">
    <property type="entry name" value="DUF736"/>
    <property type="match status" value="1"/>
</dbReference>
<dbReference type="AlphaFoldDB" id="A0A7Y0BT11"/>
<name>A0A7Y0BT11_9SPHN</name>
<feature type="compositionally biased region" description="Low complexity" evidence="1">
    <location>
        <begin position="114"/>
        <end position="127"/>
    </location>
</feature>
<protein>
    <submittedName>
        <fullName evidence="2">DUF736 domain-containing protein</fullName>
    </submittedName>
</protein>
<evidence type="ECO:0000313" key="2">
    <source>
        <dbReference type="EMBL" id="NML96017.1"/>
    </source>
</evidence>
<gene>
    <name evidence="2" type="ORF">HHL27_20315</name>
</gene>
<keyword evidence="3" id="KW-1185">Reference proteome</keyword>
<comment type="caution">
    <text evidence="2">The sequence shown here is derived from an EMBL/GenBank/DDBJ whole genome shotgun (WGS) entry which is preliminary data.</text>
</comment>
<evidence type="ECO:0000256" key="1">
    <source>
        <dbReference type="SAM" id="MobiDB-lite"/>
    </source>
</evidence>
<dbReference type="Proteomes" id="UP000583556">
    <property type="component" value="Unassembled WGS sequence"/>
</dbReference>
<sequence length="155" mass="16269">MNIGQLKKNTAGNFIGKIQTATIDLVIGLRPVTSSHPGAPRFDVMVRTRNGGFIPAGGLWEKIAANGSGAFLQGQIDDPSFEAPLSIALFTQDDGALNVVWSRPRRRAANPFDEGTATETATDTDTGFSPRNETFAAPSEDPFASATGDFVGAAA</sequence>
<feature type="region of interest" description="Disordered" evidence="1">
    <location>
        <begin position="110"/>
        <end position="155"/>
    </location>
</feature>
<accession>A0A7Y0BT11</accession>
<proteinExistence type="predicted"/>